<dbReference type="STRING" id="1121448.DGI_0927"/>
<keyword evidence="2" id="KW-1185">Reference proteome</keyword>
<accession>T2G8A0</accession>
<dbReference type="Gene3D" id="1.10.260.40">
    <property type="entry name" value="lambda repressor-like DNA-binding domains"/>
    <property type="match status" value="1"/>
</dbReference>
<dbReference type="PATRIC" id="fig|1121448.10.peg.927"/>
<dbReference type="Proteomes" id="UP000016587">
    <property type="component" value="Chromosome"/>
</dbReference>
<reference evidence="2" key="2">
    <citation type="submission" date="2013-07" db="EMBL/GenBank/DDBJ databases">
        <authorList>
            <person name="Morais-Silva F.O."/>
            <person name="Rezende A.M."/>
            <person name="Pimentel C."/>
            <person name="Resende D.M."/>
            <person name="Santos C.I."/>
            <person name="Clemente C."/>
            <person name="de Oliveira L.M."/>
            <person name="da Silva S.M."/>
            <person name="Costa D.A."/>
            <person name="Varela-Raposo A."/>
            <person name="Horacio E.C.A."/>
            <person name="Matos M."/>
            <person name="Flores O."/>
            <person name="Ruiz J.C."/>
            <person name="Rodrigues-Pousada C."/>
        </authorList>
    </citation>
    <scope>NUCLEOTIDE SEQUENCE [LARGE SCALE GENOMIC DNA]</scope>
    <source>
        <strain evidence="2">ATCC 19364 / DSM 1382 / NCIMB 9332 / VKM B-1759</strain>
    </source>
</reference>
<protein>
    <submittedName>
        <fullName evidence="1">Uncharacterized protein</fullName>
    </submittedName>
</protein>
<dbReference type="EMBL" id="CP006585">
    <property type="protein sequence ID" value="AGW12815.1"/>
    <property type="molecule type" value="Genomic_DNA"/>
</dbReference>
<evidence type="ECO:0000313" key="2">
    <source>
        <dbReference type="Proteomes" id="UP000016587"/>
    </source>
</evidence>
<proteinExistence type="predicted"/>
<gene>
    <name evidence="1" type="ORF">DGI_0927</name>
</gene>
<reference evidence="1 2" key="1">
    <citation type="journal article" date="2013" name="J. Bacteriol.">
        <title>Roles of HynAB and Ech, the only two hydrogenases found in the model sulfate reducer Desulfovibrio gigas.</title>
        <authorList>
            <person name="Morais-Silva F.O."/>
            <person name="Santos C.I."/>
            <person name="Rodrigues R."/>
            <person name="Pereira I.A."/>
            <person name="Rodrigues-Pousada C."/>
        </authorList>
    </citation>
    <scope>NUCLEOTIDE SEQUENCE [LARGE SCALE GENOMIC DNA]</scope>
    <source>
        <strain evidence="2">ATCC 19364 / DSM 1382 / NCIMB 9332 / VKM B-1759</strain>
    </source>
</reference>
<dbReference type="AlphaFoldDB" id="T2G8A0"/>
<sequence length="169" mass="18417">MPQDAQAACPPPRGGFQPRGQNLARAQATYGEALPDWIAALARACDASTQREVAAQLGLSQPTVSRCCRTRVRQCYHIEELVRQLLMPAALDGLAPALMPDARLDARPDAQLANAFRRLADAQALAGRLAQALAEAQQLLFALQPQQIPQQVPQQMEVEHVHARESDHS</sequence>
<name>T2G8A0_MEGG1</name>
<dbReference type="GO" id="GO:0003677">
    <property type="term" value="F:DNA binding"/>
    <property type="evidence" value="ECO:0007669"/>
    <property type="project" value="InterPro"/>
</dbReference>
<evidence type="ECO:0000313" key="1">
    <source>
        <dbReference type="EMBL" id="AGW12815.1"/>
    </source>
</evidence>
<dbReference type="InterPro" id="IPR010982">
    <property type="entry name" value="Lambda_DNA-bd_dom_sf"/>
</dbReference>
<dbReference type="KEGG" id="dgg:DGI_0927"/>
<organism evidence="1 2">
    <name type="scientific">Megalodesulfovibrio gigas (strain ATCC 19364 / DSM 1382 / NCIMB 9332 / VKM B-1759)</name>
    <name type="common">Desulfovibrio gigas</name>
    <dbReference type="NCBI Taxonomy" id="1121448"/>
    <lineage>
        <taxon>Bacteria</taxon>
        <taxon>Pseudomonadati</taxon>
        <taxon>Thermodesulfobacteriota</taxon>
        <taxon>Desulfovibrionia</taxon>
        <taxon>Desulfovibrionales</taxon>
        <taxon>Desulfovibrionaceae</taxon>
        <taxon>Megalodesulfovibrio</taxon>
    </lineage>
</organism>
<dbReference type="HOGENOM" id="CLU_1575932_0_0_7"/>